<comment type="caution">
    <text evidence="11">The sequence shown here is derived from an EMBL/GenBank/DDBJ whole genome shotgun (WGS) entry which is preliminary data.</text>
</comment>
<dbReference type="InterPro" id="IPR006094">
    <property type="entry name" value="Oxid_FAD_bind_N"/>
</dbReference>
<evidence type="ECO:0000259" key="10">
    <source>
        <dbReference type="PROSITE" id="PS51387"/>
    </source>
</evidence>
<dbReference type="InterPro" id="IPR016164">
    <property type="entry name" value="FAD-linked_Oxase-like_C"/>
</dbReference>
<evidence type="ECO:0000256" key="8">
    <source>
        <dbReference type="ARBA" id="ARBA00023128"/>
    </source>
</evidence>
<dbReference type="EC" id="1.1.2.4" evidence="9"/>
<evidence type="ECO:0000256" key="1">
    <source>
        <dbReference type="ARBA" id="ARBA00001974"/>
    </source>
</evidence>
<dbReference type="PROSITE" id="PS51387">
    <property type="entry name" value="FAD_PCMH"/>
    <property type="match status" value="1"/>
</dbReference>
<dbReference type="Proteomes" id="UP001150062">
    <property type="component" value="Unassembled WGS sequence"/>
</dbReference>
<dbReference type="GO" id="GO:0008720">
    <property type="term" value="F:D-lactate dehydrogenase (NAD+) activity"/>
    <property type="evidence" value="ECO:0007669"/>
    <property type="project" value="TreeGrafter"/>
</dbReference>
<dbReference type="InterPro" id="IPR004113">
    <property type="entry name" value="FAD-bd_oxidored_4_C"/>
</dbReference>
<dbReference type="GO" id="GO:0004458">
    <property type="term" value="F:D-lactate dehydrogenase (cytochrome) activity"/>
    <property type="evidence" value="ECO:0007669"/>
    <property type="project" value="UniProtKB-EC"/>
</dbReference>
<evidence type="ECO:0000256" key="5">
    <source>
        <dbReference type="ARBA" id="ARBA00022827"/>
    </source>
</evidence>
<dbReference type="Pfam" id="PF01565">
    <property type="entry name" value="FAD_binding_4"/>
    <property type="match status" value="1"/>
</dbReference>
<evidence type="ECO:0000313" key="11">
    <source>
        <dbReference type="EMBL" id="KAJ3429411.1"/>
    </source>
</evidence>
<evidence type="ECO:0000256" key="4">
    <source>
        <dbReference type="ARBA" id="ARBA00022630"/>
    </source>
</evidence>
<reference evidence="11" key="2">
    <citation type="submission" date="2022-08" db="EMBL/GenBank/DDBJ databases">
        <title>Novel sulphate-reducing endosymbionts in the free-living metamonad Anaeramoeba.</title>
        <authorList>
            <person name="Jerlstrom-Hultqvist J."/>
            <person name="Cepicka I."/>
            <person name="Gallot-Lavallee L."/>
            <person name="Salas-Leiva D."/>
            <person name="Curtis B.A."/>
            <person name="Zahonova K."/>
            <person name="Pipaliya S."/>
            <person name="Dacks J."/>
            <person name="Roger A.J."/>
        </authorList>
    </citation>
    <scope>NUCLEOTIDE SEQUENCE</scope>
    <source>
        <strain evidence="11">Busselton2</strain>
    </source>
</reference>
<dbReference type="FunFam" id="1.10.45.10:FF:000001">
    <property type="entry name" value="D-lactate dehydrogenase mitochondrial"/>
    <property type="match status" value="1"/>
</dbReference>
<protein>
    <recommendedName>
        <fullName evidence="9">D-lactate dehydrogenase (cytochrome)</fullName>
        <ecNumber evidence="9">1.1.2.4</ecNumber>
    </recommendedName>
</protein>
<sequence length="464" mass="51722">MTTKQYQKRPTSEEAIKELKNLLGERFSTEVGDLKKHGNDKSHLPAFDPDGVAYPESTEEVAEVMKICKKYKVVVIPYGVGSSLEGHTSALFGGIHVDTSHMKKVIRFSKPDMDITVEAGLLKTELEKWLKEKDCFFGVDPGSESTVGGWCATGASGTMTVKYGTLRDNVLNLTVVLEDGRILKTANRARKSSSGYDLTHLFMGSEGTLGIITEITLKVYQIPKAVSAGSCCFPTVRNCTEAVTEIVQSSLGSLARCEFLNVKAIQAVNKLFETDYTEKPSLFLEFHGNTIEQVESVKDKLAEIVNNHKAEGFQFTSDEEKRKIMWKCRHSAYYASIKLRPKSKLLVTDVCVPISNLPNIIVETEEDFVKEGLSCPIVGHVYDGNFHVMCPIYDEEEVIIERLNSRLVKRAIKYEGTCSGEHGVGYGKMDYALQEHGEVFMDISKQIKKAFDPENRLNPGKIFN</sequence>
<comment type="subcellular location">
    <subcellularLocation>
        <location evidence="2">Mitochondrion</location>
    </subcellularLocation>
</comment>
<keyword evidence="14" id="KW-1185">Reference proteome</keyword>
<dbReference type="SUPFAM" id="SSF55103">
    <property type="entry name" value="FAD-linked oxidases, C-terminal domain"/>
    <property type="match status" value="1"/>
</dbReference>
<dbReference type="Proteomes" id="UP001146793">
    <property type="component" value="Unassembled WGS sequence"/>
</dbReference>
<proteinExistence type="inferred from homology"/>
<dbReference type="InterPro" id="IPR036318">
    <property type="entry name" value="FAD-bd_PCMH-like_sf"/>
</dbReference>
<dbReference type="InterPro" id="IPR016171">
    <property type="entry name" value="Vanillyl_alc_oxidase_C-sub2"/>
</dbReference>
<dbReference type="GO" id="GO:1903457">
    <property type="term" value="P:lactate catabolic process"/>
    <property type="evidence" value="ECO:0007669"/>
    <property type="project" value="TreeGrafter"/>
</dbReference>
<organism evidence="11 13">
    <name type="scientific">Anaeramoeba flamelloides</name>
    <dbReference type="NCBI Taxonomy" id="1746091"/>
    <lineage>
        <taxon>Eukaryota</taxon>
        <taxon>Metamonada</taxon>
        <taxon>Anaeramoebidae</taxon>
        <taxon>Anaeramoeba</taxon>
    </lineage>
</organism>
<dbReference type="PANTHER" id="PTHR11748">
    <property type="entry name" value="D-LACTATE DEHYDROGENASE"/>
    <property type="match status" value="1"/>
</dbReference>
<reference evidence="12" key="1">
    <citation type="submission" date="2022-08" db="EMBL/GenBank/DDBJ databases">
        <title>Novel sulfate-reducing endosymbionts in the free-living metamonad Anaeramoeba.</title>
        <authorList>
            <person name="Jerlstrom-Hultqvist J."/>
            <person name="Cepicka I."/>
            <person name="Gallot-Lavallee L."/>
            <person name="Salas-Leiva D."/>
            <person name="Curtis B.A."/>
            <person name="Zahonova K."/>
            <person name="Pipaliya S."/>
            <person name="Dacks J."/>
            <person name="Roger A.J."/>
        </authorList>
    </citation>
    <scope>NUCLEOTIDE SEQUENCE</scope>
    <source>
        <strain evidence="12">Schooner1</strain>
    </source>
</reference>
<dbReference type="PANTHER" id="PTHR11748:SF111">
    <property type="entry name" value="D-LACTATE DEHYDROGENASE, MITOCHONDRIAL-RELATED"/>
    <property type="match status" value="1"/>
</dbReference>
<dbReference type="InterPro" id="IPR016169">
    <property type="entry name" value="FAD-bd_PCMH_sub2"/>
</dbReference>
<dbReference type="AlphaFoldDB" id="A0AAV7YKN3"/>
<evidence type="ECO:0000256" key="3">
    <source>
        <dbReference type="ARBA" id="ARBA00008000"/>
    </source>
</evidence>
<keyword evidence="8" id="KW-0496">Mitochondrion</keyword>
<dbReference type="GO" id="GO:0071949">
    <property type="term" value="F:FAD binding"/>
    <property type="evidence" value="ECO:0007669"/>
    <property type="project" value="InterPro"/>
</dbReference>
<accession>A0AAV7YKN3</accession>
<dbReference type="Pfam" id="PF02913">
    <property type="entry name" value="FAD-oxidase_C"/>
    <property type="match status" value="1"/>
</dbReference>
<dbReference type="Gene3D" id="3.30.465.10">
    <property type="match status" value="1"/>
</dbReference>
<keyword evidence="7" id="KW-0560">Oxidoreductase</keyword>
<dbReference type="SUPFAM" id="SSF56176">
    <property type="entry name" value="FAD-binding/transporter-associated domain-like"/>
    <property type="match status" value="1"/>
</dbReference>
<evidence type="ECO:0000313" key="12">
    <source>
        <dbReference type="EMBL" id="KAJ6228898.1"/>
    </source>
</evidence>
<comment type="cofactor">
    <cofactor evidence="1">
        <name>FAD</name>
        <dbReference type="ChEBI" id="CHEBI:57692"/>
    </cofactor>
</comment>
<evidence type="ECO:0000313" key="14">
    <source>
        <dbReference type="Proteomes" id="UP001150062"/>
    </source>
</evidence>
<evidence type="ECO:0000256" key="7">
    <source>
        <dbReference type="ARBA" id="ARBA00023002"/>
    </source>
</evidence>
<dbReference type="GO" id="GO:0005739">
    <property type="term" value="C:mitochondrion"/>
    <property type="evidence" value="ECO:0007669"/>
    <property type="project" value="UniProtKB-SubCell"/>
</dbReference>
<feature type="domain" description="FAD-binding PCMH-type" evidence="10">
    <location>
        <begin position="45"/>
        <end position="222"/>
    </location>
</feature>
<evidence type="ECO:0000256" key="6">
    <source>
        <dbReference type="ARBA" id="ARBA00022946"/>
    </source>
</evidence>
<dbReference type="EMBL" id="JANTQA010000057">
    <property type="protein sequence ID" value="KAJ3429411.1"/>
    <property type="molecule type" value="Genomic_DNA"/>
</dbReference>
<dbReference type="InterPro" id="IPR016166">
    <property type="entry name" value="FAD-bd_PCMH"/>
</dbReference>
<dbReference type="FunFam" id="3.30.70.2740:FF:000001">
    <property type="entry name" value="D-lactate dehydrogenase mitochondrial"/>
    <property type="match status" value="1"/>
</dbReference>
<dbReference type="Gene3D" id="3.30.70.2740">
    <property type="match status" value="1"/>
</dbReference>
<dbReference type="FunFam" id="3.30.465.10:FF:000016">
    <property type="entry name" value="probable D-lactate dehydrogenase, mitochondrial"/>
    <property type="match status" value="1"/>
</dbReference>
<evidence type="ECO:0000256" key="9">
    <source>
        <dbReference type="ARBA" id="ARBA00038897"/>
    </source>
</evidence>
<evidence type="ECO:0000256" key="2">
    <source>
        <dbReference type="ARBA" id="ARBA00004173"/>
    </source>
</evidence>
<comment type="similarity">
    <text evidence="3">Belongs to the FAD-binding oxidoreductase/transferase type 4 family.</text>
</comment>
<gene>
    <name evidence="11" type="ORF">M0812_24758</name>
    <name evidence="12" type="ORF">M0813_08397</name>
</gene>
<keyword evidence="4" id="KW-0285">Flavoprotein</keyword>
<keyword evidence="5" id="KW-0274">FAD</keyword>
<name>A0AAV7YKN3_9EUKA</name>
<dbReference type="EMBL" id="JAOAOG010000325">
    <property type="protein sequence ID" value="KAJ6228898.1"/>
    <property type="molecule type" value="Genomic_DNA"/>
</dbReference>
<dbReference type="Gene3D" id="1.10.45.10">
    <property type="entry name" value="Vanillyl-alcohol Oxidase, Chain A, domain 4"/>
    <property type="match status" value="1"/>
</dbReference>
<keyword evidence="6" id="KW-0809">Transit peptide</keyword>
<evidence type="ECO:0000313" key="13">
    <source>
        <dbReference type="Proteomes" id="UP001146793"/>
    </source>
</evidence>